<reference evidence="1" key="1">
    <citation type="journal article" date="2015" name="Nature">
        <title>Complex archaea that bridge the gap between prokaryotes and eukaryotes.</title>
        <authorList>
            <person name="Spang A."/>
            <person name="Saw J.H."/>
            <person name="Jorgensen S.L."/>
            <person name="Zaremba-Niedzwiedzka K."/>
            <person name="Martijn J."/>
            <person name="Lind A.E."/>
            <person name="van Eijk R."/>
            <person name="Schleper C."/>
            <person name="Guy L."/>
            <person name="Ettema T.J."/>
        </authorList>
    </citation>
    <scope>NUCLEOTIDE SEQUENCE</scope>
</reference>
<feature type="non-terminal residue" evidence="1">
    <location>
        <position position="1"/>
    </location>
</feature>
<dbReference type="Gene3D" id="3.40.50.300">
    <property type="entry name" value="P-loop containing nucleotide triphosphate hydrolases"/>
    <property type="match status" value="1"/>
</dbReference>
<name>A0A0F8YUI4_9ZZZZ</name>
<protein>
    <recommendedName>
        <fullName evidence="2">Bacteriophage Mu GpT domain-containing protein</fullName>
    </recommendedName>
</protein>
<dbReference type="EMBL" id="LAZR01051450">
    <property type="protein sequence ID" value="KKK85138.1"/>
    <property type="molecule type" value="Genomic_DNA"/>
</dbReference>
<dbReference type="InterPro" id="IPR027417">
    <property type="entry name" value="P-loop_NTPase"/>
</dbReference>
<accession>A0A0F8YUI4</accession>
<comment type="caution">
    <text evidence="1">The sequence shown here is derived from an EMBL/GenBank/DDBJ whole genome shotgun (WGS) entry which is preliminary data.</text>
</comment>
<gene>
    <name evidence="1" type="ORF">LCGC14_2776340</name>
</gene>
<dbReference type="AlphaFoldDB" id="A0A0F8YUI4"/>
<organism evidence="1">
    <name type="scientific">marine sediment metagenome</name>
    <dbReference type="NCBI Taxonomy" id="412755"/>
    <lineage>
        <taxon>unclassified sequences</taxon>
        <taxon>metagenomes</taxon>
        <taxon>ecological metagenomes</taxon>
    </lineage>
</organism>
<sequence>KYLEALIPDALERPRADRVDYQTDWGRCSIRAYSATSGDVVSGTYIAVILDEVSRWIDDRGRNPATEVIASITPGLISTGGKLWGISSPMGIDDAHAKAFSRGDGDGQMVAFAPTWVANAGMYSEELCHEMEPDELLYPPDLYEIAFEIVESMGKVDEATNNRNVHHGRYTLKEWVYLNDANNWFFMDSRLRGESLKWFDSVEAEFAFAEDLDTLIAKWRLYFVYGNGHLDWPWILGASVS</sequence>
<evidence type="ECO:0008006" key="2">
    <source>
        <dbReference type="Google" id="ProtNLM"/>
    </source>
</evidence>
<evidence type="ECO:0000313" key="1">
    <source>
        <dbReference type="EMBL" id="KKK85138.1"/>
    </source>
</evidence>
<proteinExistence type="predicted"/>